<proteinExistence type="predicted"/>
<evidence type="ECO:0000313" key="2">
    <source>
        <dbReference type="EMBL" id="TWT93641.1"/>
    </source>
</evidence>
<feature type="transmembrane region" description="Helical" evidence="1">
    <location>
        <begin position="85"/>
        <end position="103"/>
    </location>
</feature>
<organism evidence="2 3">
    <name type="scientific">Neorhodopirellula pilleata</name>
    <dbReference type="NCBI Taxonomy" id="2714738"/>
    <lineage>
        <taxon>Bacteria</taxon>
        <taxon>Pseudomonadati</taxon>
        <taxon>Planctomycetota</taxon>
        <taxon>Planctomycetia</taxon>
        <taxon>Pirellulales</taxon>
        <taxon>Pirellulaceae</taxon>
        <taxon>Neorhodopirellula</taxon>
    </lineage>
</organism>
<dbReference type="EMBL" id="SJPM01000009">
    <property type="protein sequence ID" value="TWT93641.1"/>
    <property type="molecule type" value="Genomic_DNA"/>
</dbReference>
<dbReference type="RefSeq" id="WP_146579454.1">
    <property type="nucleotide sequence ID" value="NZ_SJPM01000009.1"/>
</dbReference>
<dbReference type="Proteomes" id="UP000316213">
    <property type="component" value="Unassembled WGS sequence"/>
</dbReference>
<keyword evidence="1" id="KW-1133">Transmembrane helix</keyword>
<sequence>MPFVEANFRPDNRQLRQFGGICLFALPLIGWIWSAPPSWLLALTAIGGVIAGLSWLTPKLVSPLFVVLMLVTIPIGMVVGEMAMLSLFFLVFFPIGVVFKWMNRDRLQLRLDRTRQSYWQPKKKPKSIDSYFRQF</sequence>
<feature type="transmembrane region" description="Helical" evidence="1">
    <location>
        <begin position="15"/>
        <end position="33"/>
    </location>
</feature>
<protein>
    <recommendedName>
        <fullName evidence="4">SxtJ</fullName>
    </recommendedName>
</protein>
<gene>
    <name evidence="2" type="ORF">Pla100_41590</name>
</gene>
<keyword evidence="1" id="KW-0812">Transmembrane</keyword>
<keyword evidence="3" id="KW-1185">Reference proteome</keyword>
<comment type="caution">
    <text evidence="2">The sequence shown here is derived from an EMBL/GenBank/DDBJ whole genome shotgun (WGS) entry which is preliminary data.</text>
</comment>
<dbReference type="AlphaFoldDB" id="A0A5C6A376"/>
<evidence type="ECO:0008006" key="4">
    <source>
        <dbReference type="Google" id="ProtNLM"/>
    </source>
</evidence>
<keyword evidence="1" id="KW-0472">Membrane</keyword>
<evidence type="ECO:0000256" key="1">
    <source>
        <dbReference type="SAM" id="Phobius"/>
    </source>
</evidence>
<dbReference type="OrthoDB" id="291659at2"/>
<evidence type="ECO:0000313" key="3">
    <source>
        <dbReference type="Proteomes" id="UP000316213"/>
    </source>
</evidence>
<accession>A0A5C6A376</accession>
<reference evidence="2 3" key="1">
    <citation type="submission" date="2019-02" db="EMBL/GenBank/DDBJ databases">
        <title>Deep-cultivation of Planctomycetes and their phenomic and genomic characterization uncovers novel biology.</title>
        <authorList>
            <person name="Wiegand S."/>
            <person name="Jogler M."/>
            <person name="Boedeker C."/>
            <person name="Pinto D."/>
            <person name="Vollmers J."/>
            <person name="Rivas-Marin E."/>
            <person name="Kohn T."/>
            <person name="Peeters S.H."/>
            <person name="Heuer A."/>
            <person name="Rast P."/>
            <person name="Oberbeckmann S."/>
            <person name="Bunk B."/>
            <person name="Jeske O."/>
            <person name="Meyerdierks A."/>
            <person name="Storesund J.E."/>
            <person name="Kallscheuer N."/>
            <person name="Luecker S."/>
            <person name="Lage O.M."/>
            <person name="Pohl T."/>
            <person name="Merkel B.J."/>
            <person name="Hornburger P."/>
            <person name="Mueller R.-W."/>
            <person name="Bruemmer F."/>
            <person name="Labrenz M."/>
            <person name="Spormann A.M."/>
            <person name="Op Den Camp H."/>
            <person name="Overmann J."/>
            <person name="Amann R."/>
            <person name="Jetten M.S.M."/>
            <person name="Mascher T."/>
            <person name="Medema M.H."/>
            <person name="Devos D.P."/>
            <person name="Kaster A.-K."/>
            <person name="Ovreas L."/>
            <person name="Rohde M."/>
            <person name="Galperin M.Y."/>
            <person name="Jogler C."/>
        </authorList>
    </citation>
    <scope>NUCLEOTIDE SEQUENCE [LARGE SCALE GENOMIC DNA]</scope>
    <source>
        <strain evidence="2 3">Pla100</strain>
    </source>
</reference>
<name>A0A5C6A376_9BACT</name>
<feature type="transmembrane region" description="Helical" evidence="1">
    <location>
        <begin position="39"/>
        <end position="56"/>
    </location>
</feature>